<comment type="caution">
    <text evidence="1">The sequence shown here is derived from an EMBL/GenBank/DDBJ whole genome shotgun (WGS) entry which is preliminary data.</text>
</comment>
<proteinExistence type="predicted"/>
<dbReference type="EMBL" id="JAJSOF020000023">
    <property type="protein sequence ID" value="KAJ4436120.1"/>
    <property type="molecule type" value="Genomic_DNA"/>
</dbReference>
<dbReference type="Proteomes" id="UP001148838">
    <property type="component" value="Unassembled WGS sequence"/>
</dbReference>
<evidence type="ECO:0000313" key="2">
    <source>
        <dbReference type="Proteomes" id="UP001148838"/>
    </source>
</evidence>
<dbReference type="InterPro" id="IPR036691">
    <property type="entry name" value="Endo/exonu/phosph_ase_sf"/>
</dbReference>
<dbReference type="PANTHER" id="PTHR12784:SF28">
    <property type="entry name" value="PROTEIN SICKIE"/>
    <property type="match status" value="1"/>
</dbReference>
<sequence>MDLREVGYYARDWIYLAVDKDRWQAFMVALRCADHTTREARNIENIRACLACLAELGVNVDGVQPEDVRHGNLKAILGIFFSLSRHKQQQKHRHPDSMPRLSYLVLKGRWCDIIVINAHAPTEEKDDHIKDSFYEELEHTFDQFPRYHMKVLLGDFNAKVGQEDIFKPTIGKESLHDEETKQRYQVEISNRFAALATSDEAEKELDVNSVWDNIRDNIKIAAEHSIGYPETKKKKPWFDEDCSIAVDRRKQAKLKFLQDPIEENRDNYFNGRREASRTLRN</sequence>
<name>A0ABQ8SPN5_PERAM</name>
<accession>A0ABQ8SPN5</accession>
<dbReference type="Gene3D" id="1.10.418.10">
    <property type="entry name" value="Calponin-like domain"/>
    <property type="match status" value="1"/>
</dbReference>
<dbReference type="SUPFAM" id="SSF56219">
    <property type="entry name" value="DNase I-like"/>
    <property type="match status" value="1"/>
</dbReference>
<evidence type="ECO:0000313" key="1">
    <source>
        <dbReference type="EMBL" id="KAJ4436120.1"/>
    </source>
</evidence>
<keyword evidence="2" id="KW-1185">Reference proteome</keyword>
<dbReference type="SUPFAM" id="SSF47576">
    <property type="entry name" value="Calponin-homology domain, CH-domain"/>
    <property type="match status" value="1"/>
</dbReference>
<reference evidence="1 2" key="1">
    <citation type="journal article" date="2022" name="Allergy">
        <title>Genome assembly and annotation of Periplaneta americana reveal a comprehensive cockroach allergen profile.</title>
        <authorList>
            <person name="Wang L."/>
            <person name="Xiong Q."/>
            <person name="Saelim N."/>
            <person name="Wang L."/>
            <person name="Nong W."/>
            <person name="Wan A.T."/>
            <person name="Shi M."/>
            <person name="Liu X."/>
            <person name="Cao Q."/>
            <person name="Hui J.H.L."/>
            <person name="Sookrung N."/>
            <person name="Leung T.F."/>
            <person name="Tungtrongchitr A."/>
            <person name="Tsui S.K.W."/>
        </authorList>
    </citation>
    <scope>NUCLEOTIDE SEQUENCE [LARGE SCALE GENOMIC DNA]</scope>
    <source>
        <strain evidence="1">PWHHKU_190912</strain>
    </source>
</reference>
<dbReference type="InterPro" id="IPR039041">
    <property type="entry name" value="Nav/unc-53"/>
</dbReference>
<gene>
    <name evidence="1" type="ORF">ANN_18747</name>
</gene>
<dbReference type="InterPro" id="IPR036872">
    <property type="entry name" value="CH_dom_sf"/>
</dbReference>
<protein>
    <submittedName>
        <fullName evidence="1">Uncharacterized protein</fullName>
    </submittedName>
</protein>
<dbReference type="PANTHER" id="PTHR12784">
    <property type="entry name" value="STEERIN"/>
    <property type="match status" value="1"/>
</dbReference>
<organism evidence="1 2">
    <name type="scientific">Periplaneta americana</name>
    <name type="common">American cockroach</name>
    <name type="synonym">Blatta americana</name>
    <dbReference type="NCBI Taxonomy" id="6978"/>
    <lineage>
        <taxon>Eukaryota</taxon>
        <taxon>Metazoa</taxon>
        <taxon>Ecdysozoa</taxon>
        <taxon>Arthropoda</taxon>
        <taxon>Hexapoda</taxon>
        <taxon>Insecta</taxon>
        <taxon>Pterygota</taxon>
        <taxon>Neoptera</taxon>
        <taxon>Polyneoptera</taxon>
        <taxon>Dictyoptera</taxon>
        <taxon>Blattodea</taxon>
        <taxon>Blattoidea</taxon>
        <taxon>Blattidae</taxon>
        <taxon>Blattinae</taxon>
        <taxon>Periplaneta</taxon>
    </lineage>
</organism>